<sequence>MKLLTLALLLATSALAQPASSQQLTAANIIAIAPSTASCAGSVAPSERRTAAQAAPWLTYSFSNFGHSAFSTQAALLSLILYETANFTYSINHSPGVPGQGTRNMQSPAFNLLYAKWLSESCTNCRLSAAQVANAEGTGVEALLDLVNGDEFGFGSAAWFLATQCTADVSAALATGSVEGWQVYMGCVGAEAGGERQKIWESIIGLGHW</sequence>
<accession>A0A1V8T4E7</accession>
<dbReference type="InParanoid" id="A0A1V8T4E7"/>
<dbReference type="AlphaFoldDB" id="A0A1V8T4E7"/>
<keyword evidence="3" id="KW-1185">Reference proteome</keyword>
<feature type="signal peptide" evidence="1">
    <location>
        <begin position="1"/>
        <end position="16"/>
    </location>
</feature>
<dbReference type="EMBL" id="NAJO01000017">
    <property type="protein sequence ID" value="OQO06220.1"/>
    <property type="molecule type" value="Genomic_DNA"/>
</dbReference>
<evidence type="ECO:0000256" key="1">
    <source>
        <dbReference type="SAM" id="SignalP"/>
    </source>
</evidence>
<dbReference type="STRING" id="1507870.A0A1V8T4E7"/>
<protein>
    <submittedName>
        <fullName evidence="2">Uncharacterized protein</fullName>
    </submittedName>
</protein>
<comment type="caution">
    <text evidence="2">The sequence shown here is derived from an EMBL/GenBank/DDBJ whole genome shotgun (WGS) entry which is preliminary data.</text>
</comment>
<evidence type="ECO:0000313" key="2">
    <source>
        <dbReference type="EMBL" id="OQO06220.1"/>
    </source>
</evidence>
<dbReference type="Proteomes" id="UP000192596">
    <property type="component" value="Unassembled WGS sequence"/>
</dbReference>
<gene>
    <name evidence="2" type="ORF">B0A48_08808</name>
</gene>
<organism evidence="2 3">
    <name type="scientific">Cryoendolithus antarcticus</name>
    <dbReference type="NCBI Taxonomy" id="1507870"/>
    <lineage>
        <taxon>Eukaryota</taxon>
        <taxon>Fungi</taxon>
        <taxon>Dikarya</taxon>
        <taxon>Ascomycota</taxon>
        <taxon>Pezizomycotina</taxon>
        <taxon>Dothideomycetes</taxon>
        <taxon>Dothideomycetidae</taxon>
        <taxon>Cladosporiales</taxon>
        <taxon>Cladosporiaceae</taxon>
        <taxon>Cryoendolithus</taxon>
    </lineage>
</organism>
<evidence type="ECO:0000313" key="3">
    <source>
        <dbReference type="Proteomes" id="UP000192596"/>
    </source>
</evidence>
<reference evidence="3" key="1">
    <citation type="submission" date="2017-03" db="EMBL/GenBank/DDBJ databases">
        <title>Genomes of endolithic fungi from Antarctica.</title>
        <authorList>
            <person name="Coleine C."/>
            <person name="Masonjones S."/>
            <person name="Stajich J.E."/>
        </authorList>
    </citation>
    <scope>NUCLEOTIDE SEQUENCE [LARGE SCALE GENOMIC DNA]</scope>
    <source>
        <strain evidence="3">CCFEE 5527</strain>
    </source>
</reference>
<name>A0A1V8T4E7_9PEZI</name>
<dbReference type="OrthoDB" id="2349272at2759"/>
<feature type="chain" id="PRO_5012483870" evidence="1">
    <location>
        <begin position="17"/>
        <end position="209"/>
    </location>
</feature>
<proteinExistence type="predicted"/>
<keyword evidence="1" id="KW-0732">Signal</keyword>